<feature type="domain" description="Enoyl reductase (ER)" evidence="1">
    <location>
        <begin position="27"/>
        <end position="326"/>
    </location>
</feature>
<evidence type="ECO:0000313" key="3">
    <source>
        <dbReference type="Proteomes" id="UP000016536"/>
    </source>
</evidence>
<dbReference type="InterPro" id="IPR013154">
    <property type="entry name" value="ADH-like_N"/>
</dbReference>
<dbReference type="SUPFAM" id="SSF50129">
    <property type="entry name" value="GroES-like"/>
    <property type="match status" value="1"/>
</dbReference>
<evidence type="ECO:0000313" key="2">
    <source>
        <dbReference type="EMBL" id="ERH24348.1"/>
    </source>
</evidence>
<dbReference type="Gene3D" id="3.40.50.720">
    <property type="entry name" value="NAD(P)-binding Rossmann-like Domain"/>
    <property type="match status" value="1"/>
</dbReference>
<protein>
    <submittedName>
        <fullName evidence="2">GroES-like protein</fullName>
    </submittedName>
</protein>
<dbReference type="SMART" id="SM00829">
    <property type="entry name" value="PKS_ER"/>
    <property type="match status" value="1"/>
</dbReference>
<evidence type="ECO:0000259" key="1">
    <source>
        <dbReference type="SMART" id="SM00829"/>
    </source>
</evidence>
<dbReference type="InterPro" id="IPR052585">
    <property type="entry name" value="Lipid_raft_assoc_Zn_ADH"/>
</dbReference>
<dbReference type="PANTHER" id="PTHR43482:SF1">
    <property type="entry name" value="PROTEIN AST1-RELATED"/>
    <property type="match status" value="1"/>
</dbReference>
<feature type="non-terminal residue" evidence="2">
    <location>
        <position position="1"/>
    </location>
</feature>
<dbReference type="InterPro" id="IPR036291">
    <property type="entry name" value="NAD(P)-bd_dom_sf"/>
</dbReference>
<name>U1RXH6_9ACTO</name>
<dbReference type="Pfam" id="PF08240">
    <property type="entry name" value="ADH_N"/>
    <property type="match status" value="1"/>
</dbReference>
<organism evidence="2 3">
    <name type="scientific">Actinomyces johnsonii F0542</name>
    <dbReference type="NCBI Taxonomy" id="1321818"/>
    <lineage>
        <taxon>Bacteria</taxon>
        <taxon>Bacillati</taxon>
        <taxon>Actinomycetota</taxon>
        <taxon>Actinomycetes</taxon>
        <taxon>Actinomycetales</taxon>
        <taxon>Actinomycetaceae</taxon>
        <taxon>Actinomyces</taxon>
    </lineage>
</organism>
<dbReference type="GO" id="GO:0016491">
    <property type="term" value="F:oxidoreductase activity"/>
    <property type="evidence" value="ECO:0007669"/>
    <property type="project" value="InterPro"/>
</dbReference>
<dbReference type="EMBL" id="AWSE01000065">
    <property type="protein sequence ID" value="ERH24348.1"/>
    <property type="molecule type" value="Genomic_DNA"/>
</dbReference>
<dbReference type="SUPFAM" id="SSF51735">
    <property type="entry name" value="NAD(P)-binding Rossmann-fold domains"/>
    <property type="match status" value="1"/>
</dbReference>
<sequence>RSVAQQEEEDVMVAQNTMRAVQFRSYGAPEVLKVGAVEIPSPGPKEVVVEVAAFSVNAVDLLTRRGKMRLLDGMGFPKGTGVDFAGLVHAVGDQVGKPVLGRRVWGYLGMRPPGRTAAGAQYVRVRPDRLAPAPDGVPLAEAAALPLAGLTAVQALRPLELRRGNRVLVVGGNGGVGSTVVQVARIMGAEVDAVVGVRSDVAVSAGAQQVFNYHDLKPSDIPGRYDVVIDTAGADALAYRRLLKPGGRMTAIAPGAFWDIVKSMLSPGPMIRMVSGKPSVKDLVWLAARVDSGELKPLIASTYPLDRIADAHRDAESLSAAGKRIVLVQ</sequence>
<proteinExistence type="predicted"/>
<dbReference type="InterPro" id="IPR011032">
    <property type="entry name" value="GroES-like_sf"/>
</dbReference>
<gene>
    <name evidence="2" type="ORF">HMPREF1979_01355</name>
</gene>
<dbReference type="Pfam" id="PF13602">
    <property type="entry name" value="ADH_zinc_N_2"/>
    <property type="match status" value="1"/>
</dbReference>
<dbReference type="AlphaFoldDB" id="U1RXH6"/>
<dbReference type="PATRIC" id="fig|1321818.3.peg.1138"/>
<dbReference type="Proteomes" id="UP000016536">
    <property type="component" value="Unassembled WGS sequence"/>
</dbReference>
<comment type="caution">
    <text evidence="2">The sequence shown here is derived from an EMBL/GenBank/DDBJ whole genome shotgun (WGS) entry which is preliminary data.</text>
</comment>
<accession>U1RXH6</accession>
<dbReference type="RefSeq" id="WP_021607977.1">
    <property type="nucleotide sequence ID" value="NZ_KE951843.1"/>
</dbReference>
<keyword evidence="3" id="KW-1185">Reference proteome</keyword>
<dbReference type="Gene3D" id="3.90.180.10">
    <property type="entry name" value="Medium-chain alcohol dehydrogenases, catalytic domain"/>
    <property type="match status" value="1"/>
</dbReference>
<dbReference type="HOGENOM" id="CLU_026673_3_3_11"/>
<dbReference type="InterPro" id="IPR020843">
    <property type="entry name" value="ER"/>
</dbReference>
<dbReference type="PANTHER" id="PTHR43482">
    <property type="entry name" value="PROTEIN AST1-RELATED"/>
    <property type="match status" value="1"/>
</dbReference>
<reference evidence="2 3" key="1">
    <citation type="submission" date="2013-08" db="EMBL/GenBank/DDBJ databases">
        <authorList>
            <person name="Weinstock G."/>
            <person name="Sodergren E."/>
            <person name="Wylie T."/>
            <person name="Fulton L."/>
            <person name="Fulton R."/>
            <person name="Fronick C."/>
            <person name="O'Laughlin M."/>
            <person name="Godfrey J."/>
            <person name="Miner T."/>
            <person name="Herter B."/>
            <person name="Appelbaum E."/>
            <person name="Cordes M."/>
            <person name="Lek S."/>
            <person name="Wollam A."/>
            <person name="Pepin K.H."/>
            <person name="Palsikar V.B."/>
            <person name="Mitreva M."/>
            <person name="Wilson R.K."/>
        </authorList>
    </citation>
    <scope>NUCLEOTIDE SEQUENCE [LARGE SCALE GENOMIC DNA]</scope>
    <source>
        <strain evidence="2 3">F0542</strain>
    </source>
</reference>